<feature type="transmembrane region" description="Helical" evidence="1">
    <location>
        <begin position="67"/>
        <end position="84"/>
    </location>
</feature>
<keyword evidence="1" id="KW-0472">Membrane</keyword>
<comment type="caution">
    <text evidence="2">The sequence shown here is derived from an EMBL/GenBank/DDBJ whole genome shotgun (WGS) entry which is preliminary data.</text>
</comment>
<name>A0A8T4KW02_9ARCH</name>
<keyword evidence="1 2" id="KW-0812">Transmembrane</keyword>
<evidence type="ECO:0000313" key="2">
    <source>
        <dbReference type="EMBL" id="MBS3059268.1"/>
    </source>
</evidence>
<feature type="non-terminal residue" evidence="2">
    <location>
        <position position="1"/>
    </location>
</feature>
<keyword evidence="1" id="KW-1133">Transmembrane helix</keyword>
<reference evidence="2" key="1">
    <citation type="submission" date="2021-03" db="EMBL/GenBank/DDBJ databases">
        <authorList>
            <person name="Jaffe A."/>
        </authorList>
    </citation>
    <scope>NUCLEOTIDE SEQUENCE</scope>
    <source>
        <strain evidence="2">RIFCSPHIGHO2_01_FULL_GW2011_AR10_43_9</strain>
    </source>
</reference>
<organism evidence="2 3">
    <name type="scientific">Candidatus Iainarchaeum sp</name>
    <dbReference type="NCBI Taxonomy" id="3101447"/>
    <lineage>
        <taxon>Archaea</taxon>
        <taxon>Candidatus Iainarchaeota</taxon>
        <taxon>Candidatus Iainarchaeia</taxon>
        <taxon>Candidatus Iainarchaeales</taxon>
        <taxon>Candidatus Iainarchaeaceae</taxon>
        <taxon>Candidatus Iainarchaeum</taxon>
    </lineage>
</organism>
<feature type="transmembrane region" description="Helical" evidence="1">
    <location>
        <begin position="27"/>
        <end position="46"/>
    </location>
</feature>
<reference evidence="2" key="2">
    <citation type="submission" date="2021-05" db="EMBL/GenBank/DDBJ databases">
        <title>Protein family content uncovers lineage relationships and bacterial pathway maintenance mechanisms in DPANN archaea.</title>
        <authorList>
            <person name="Castelle C.J."/>
            <person name="Meheust R."/>
            <person name="Jaffe A.L."/>
            <person name="Seitz K."/>
            <person name="Gong X."/>
            <person name="Baker B.J."/>
            <person name="Banfield J.F."/>
        </authorList>
    </citation>
    <scope>NUCLEOTIDE SEQUENCE</scope>
    <source>
        <strain evidence="2">RIFCSPHIGHO2_01_FULL_GW2011_AR10_43_9</strain>
    </source>
</reference>
<gene>
    <name evidence="2" type="ORF">J4224_02475</name>
</gene>
<proteinExistence type="predicted"/>
<dbReference type="EMBL" id="JAGVWF010000032">
    <property type="protein sequence ID" value="MBS3059268.1"/>
    <property type="molecule type" value="Genomic_DNA"/>
</dbReference>
<evidence type="ECO:0000313" key="3">
    <source>
        <dbReference type="Proteomes" id="UP000683213"/>
    </source>
</evidence>
<feature type="transmembrane region" description="Helical" evidence="1">
    <location>
        <begin position="123"/>
        <end position="142"/>
    </location>
</feature>
<sequence length="144" mass="16284">IVVHISAATNLIYNFNLALMYSVLDPFQNPLVFSALAYPIFFLMALTSTDWAVQKLGFAKWKAIHRLVYFAFLFSVFHFILINPPTLMNLAGYLLLALTALVLAGELYWFIKISSKNRFSGKGTIVGVILIVLYILFAYIAFFS</sequence>
<dbReference type="AlphaFoldDB" id="A0A8T4KW02"/>
<evidence type="ECO:0000256" key="1">
    <source>
        <dbReference type="SAM" id="Phobius"/>
    </source>
</evidence>
<dbReference type="Proteomes" id="UP000683213">
    <property type="component" value="Unassembled WGS sequence"/>
</dbReference>
<accession>A0A8T4KW02</accession>
<feature type="transmembrane region" description="Helical" evidence="1">
    <location>
        <begin position="90"/>
        <end position="111"/>
    </location>
</feature>
<protein>
    <submittedName>
        <fullName evidence="2">Ferric reductase-like transmembrane domain-containing protein</fullName>
    </submittedName>
</protein>